<evidence type="ECO:0000256" key="1">
    <source>
        <dbReference type="SAM" id="SignalP"/>
    </source>
</evidence>
<dbReference type="Proteomes" id="UP000315750">
    <property type="component" value="Chromosome"/>
</dbReference>
<dbReference type="AlphaFoldDB" id="A0A518AS14"/>
<keyword evidence="4" id="KW-1185">Reference proteome</keyword>
<feature type="domain" description="Ice-binding protein C-terminal" evidence="2">
    <location>
        <begin position="248"/>
        <end position="271"/>
    </location>
</feature>
<evidence type="ECO:0000259" key="2">
    <source>
        <dbReference type="Pfam" id="PF07589"/>
    </source>
</evidence>
<sequence precursor="true">MTRNLSAMFLSMASALFFSAISGSTATGATIPVSVSGFNADVVVEATATPDFDDDASGFDVPNNWALYESGLAGGSAGLPAGGSFVSDTYGTSFQMADYSENNALLLTSTFPVGQLMLDTPEAYTSIHVLAGSTNSGTMGSMVVMYTDGSAMVSDYGAPDWFNRTGGITGAGNEYDYALQGIGRVQAVAGSSSFDDPAGNPDLFETIVPVDPSKEIASMWFVRSGPANAGTATGIFAISGETVDQNNIPEPSSIVLLGLGGLALAYRGLRR</sequence>
<evidence type="ECO:0000313" key="4">
    <source>
        <dbReference type="Proteomes" id="UP000315750"/>
    </source>
</evidence>
<dbReference type="RefSeq" id="WP_145248733.1">
    <property type="nucleotide sequence ID" value="NZ_CP036278.1"/>
</dbReference>
<organism evidence="3 4">
    <name type="scientific">Aeoliella mucimassa</name>
    <dbReference type="NCBI Taxonomy" id="2527972"/>
    <lineage>
        <taxon>Bacteria</taxon>
        <taxon>Pseudomonadati</taxon>
        <taxon>Planctomycetota</taxon>
        <taxon>Planctomycetia</taxon>
        <taxon>Pirellulales</taxon>
        <taxon>Lacipirellulaceae</taxon>
        <taxon>Aeoliella</taxon>
    </lineage>
</organism>
<dbReference type="OrthoDB" id="1274898at2"/>
<dbReference type="EMBL" id="CP036278">
    <property type="protein sequence ID" value="QDU57512.1"/>
    <property type="molecule type" value="Genomic_DNA"/>
</dbReference>
<keyword evidence="1" id="KW-0732">Signal</keyword>
<dbReference type="Pfam" id="PF07589">
    <property type="entry name" value="PEP-CTERM"/>
    <property type="match status" value="1"/>
</dbReference>
<evidence type="ECO:0000313" key="3">
    <source>
        <dbReference type="EMBL" id="QDU57512.1"/>
    </source>
</evidence>
<dbReference type="KEGG" id="amuc:Pan181_37290"/>
<dbReference type="NCBIfam" id="TIGR02595">
    <property type="entry name" value="PEP_CTERM"/>
    <property type="match status" value="1"/>
</dbReference>
<dbReference type="InterPro" id="IPR013424">
    <property type="entry name" value="Ice-binding_C"/>
</dbReference>
<feature type="signal peptide" evidence="1">
    <location>
        <begin position="1"/>
        <end position="28"/>
    </location>
</feature>
<name>A0A518AS14_9BACT</name>
<reference evidence="3 4" key="1">
    <citation type="submission" date="2019-02" db="EMBL/GenBank/DDBJ databases">
        <title>Deep-cultivation of Planctomycetes and their phenomic and genomic characterization uncovers novel biology.</title>
        <authorList>
            <person name="Wiegand S."/>
            <person name="Jogler M."/>
            <person name="Boedeker C."/>
            <person name="Pinto D."/>
            <person name="Vollmers J."/>
            <person name="Rivas-Marin E."/>
            <person name="Kohn T."/>
            <person name="Peeters S.H."/>
            <person name="Heuer A."/>
            <person name="Rast P."/>
            <person name="Oberbeckmann S."/>
            <person name="Bunk B."/>
            <person name="Jeske O."/>
            <person name="Meyerdierks A."/>
            <person name="Storesund J.E."/>
            <person name="Kallscheuer N."/>
            <person name="Luecker S."/>
            <person name="Lage O.M."/>
            <person name="Pohl T."/>
            <person name="Merkel B.J."/>
            <person name="Hornburger P."/>
            <person name="Mueller R.-W."/>
            <person name="Bruemmer F."/>
            <person name="Labrenz M."/>
            <person name="Spormann A.M."/>
            <person name="Op den Camp H."/>
            <person name="Overmann J."/>
            <person name="Amann R."/>
            <person name="Jetten M.S.M."/>
            <person name="Mascher T."/>
            <person name="Medema M.H."/>
            <person name="Devos D.P."/>
            <person name="Kaster A.-K."/>
            <person name="Ovreas L."/>
            <person name="Rohde M."/>
            <person name="Galperin M.Y."/>
            <person name="Jogler C."/>
        </authorList>
    </citation>
    <scope>NUCLEOTIDE SEQUENCE [LARGE SCALE GENOMIC DNA]</scope>
    <source>
        <strain evidence="3 4">Pan181</strain>
    </source>
</reference>
<feature type="chain" id="PRO_5022143676" evidence="1">
    <location>
        <begin position="29"/>
        <end position="271"/>
    </location>
</feature>
<protein>
    <submittedName>
        <fullName evidence="3">PEP-CTERM motif protein</fullName>
    </submittedName>
</protein>
<proteinExistence type="predicted"/>
<gene>
    <name evidence="3" type="ORF">Pan181_37290</name>
</gene>
<accession>A0A518AS14</accession>